<name>A0A9D4KMR5_DREPO</name>
<accession>A0A9D4KMR5</accession>
<reference evidence="2" key="1">
    <citation type="journal article" date="2019" name="bioRxiv">
        <title>The Genome of the Zebra Mussel, Dreissena polymorpha: A Resource for Invasive Species Research.</title>
        <authorList>
            <person name="McCartney M.A."/>
            <person name="Auch B."/>
            <person name="Kono T."/>
            <person name="Mallez S."/>
            <person name="Zhang Y."/>
            <person name="Obille A."/>
            <person name="Becker A."/>
            <person name="Abrahante J.E."/>
            <person name="Garbe J."/>
            <person name="Badalamenti J.P."/>
            <person name="Herman A."/>
            <person name="Mangelson H."/>
            <person name="Liachko I."/>
            <person name="Sullivan S."/>
            <person name="Sone E.D."/>
            <person name="Koren S."/>
            <person name="Silverstein K.A.T."/>
            <person name="Beckman K.B."/>
            <person name="Gohl D.M."/>
        </authorList>
    </citation>
    <scope>NUCLEOTIDE SEQUENCE</scope>
    <source>
        <strain evidence="2">Duluth1</strain>
        <tissue evidence="2">Whole animal</tissue>
    </source>
</reference>
<proteinExistence type="predicted"/>
<keyword evidence="3" id="KW-1185">Reference proteome</keyword>
<comment type="caution">
    <text evidence="2">The sequence shown here is derived from an EMBL/GenBank/DDBJ whole genome shotgun (WGS) entry which is preliminary data.</text>
</comment>
<dbReference type="EMBL" id="JAIWYP010000004">
    <property type="protein sequence ID" value="KAH3842750.1"/>
    <property type="molecule type" value="Genomic_DNA"/>
</dbReference>
<protein>
    <submittedName>
        <fullName evidence="2">Uncharacterized protein</fullName>
    </submittedName>
</protein>
<evidence type="ECO:0000256" key="1">
    <source>
        <dbReference type="SAM" id="MobiDB-lite"/>
    </source>
</evidence>
<dbReference type="AlphaFoldDB" id="A0A9D4KMR5"/>
<feature type="region of interest" description="Disordered" evidence="1">
    <location>
        <begin position="80"/>
        <end position="106"/>
    </location>
</feature>
<organism evidence="2 3">
    <name type="scientific">Dreissena polymorpha</name>
    <name type="common">Zebra mussel</name>
    <name type="synonym">Mytilus polymorpha</name>
    <dbReference type="NCBI Taxonomy" id="45954"/>
    <lineage>
        <taxon>Eukaryota</taxon>
        <taxon>Metazoa</taxon>
        <taxon>Spiralia</taxon>
        <taxon>Lophotrochozoa</taxon>
        <taxon>Mollusca</taxon>
        <taxon>Bivalvia</taxon>
        <taxon>Autobranchia</taxon>
        <taxon>Heteroconchia</taxon>
        <taxon>Euheterodonta</taxon>
        <taxon>Imparidentia</taxon>
        <taxon>Neoheterodontei</taxon>
        <taxon>Myida</taxon>
        <taxon>Dreissenoidea</taxon>
        <taxon>Dreissenidae</taxon>
        <taxon>Dreissena</taxon>
    </lineage>
</organism>
<sequence length="106" mass="11784">MNAPPVTKHQFIPNTDPMVAMIVPQLHMVLAENLLKSKMLVDLERKRHLMINCSSKNDTENTSSNAVAMSVDQLVQDLFATTSKKKNSGDPMRNMSSDRPADLSKS</sequence>
<reference evidence="2" key="2">
    <citation type="submission" date="2020-11" db="EMBL/GenBank/DDBJ databases">
        <authorList>
            <person name="McCartney M.A."/>
            <person name="Auch B."/>
            <person name="Kono T."/>
            <person name="Mallez S."/>
            <person name="Becker A."/>
            <person name="Gohl D.M."/>
            <person name="Silverstein K.A.T."/>
            <person name="Koren S."/>
            <person name="Bechman K.B."/>
            <person name="Herman A."/>
            <person name="Abrahante J.E."/>
            <person name="Garbe J."/>
        </authorList>
    </citation>
    <scope>NUCLEOTIDE SEQUENCE</scope>
    <source>
        <strain evidence="2">Duluth1</strain>
        <tissue evidence="2">Whole animal</tissue>
    </source>
</reference>
<evidence type="ECO:0000313" key="3">
    <source>
        <dbReference type="Proteomes" id="UP000828390"/>
    </source>
</evidence>
<evidence type="ECO:0000313" key="2">
    <source>
        <dbReference type="EMBL" id="KAH3842750.1"/>
    </source>
</evidence>
<gene>
    <name evidence="2" type="ORF">DPMN_116254</name>
</gene>
<dbReference type="Proteomes" id="UP000828390">
    <property type="component" value="Unassembled WGS sequence"/>
</dbReference>